<dbReference type="InterPro" id="IPR037123">
    <property type="entry name" value="PRibGlycinamide_synth_C_sf"/>
</dbReference>
<evidence type="ECO:0000256" key="7">
    <source>
        <dbReference type="ARBA" id="ARBA00022741"/>
    </source>
</evidence>
<dbReference type="SMART" id="SM01209">
    <property type="entry name" value="GARS_A"/>
    <property type="match status" value="1"/>
</dbReference>
<dbReference type="UniPathway" id="UPA00074">
    <property type="reaction ID" value="UER00125"/>
</dbReference>
<dbReference type="Proteomes" id="UP000231134">
    <property type="component" value="Unassembled WGS sequence"/>
</dbReference>
<dbReference type="GO" id="GO:0046872">
    <property type="term" value="F:metal ion binding"/>
    <property type="evidence" value="ECO:0007669"/>
    <property type="project" value="UniProtKB-KW"/>
</dbReference>
<evidence type="ECO:0000256" key="4">
    <source>
        <dbReference type="ARBA" id="ARBA00013255"/>
    </source>
</evidence>
<keyword evidence="7 15" id="KW-0547">Nucleotide-binding</keyword>
<dbReference type="SUPFAM" id="SSF52440">
    <property type="entry name" value="PreATP-grasp domain"/>
    <property type="match status" value="1"/>
</dbReference>
<evidence type="ECO:0000256" key="9">
    <source>
        <dbReference type="ARBA" id="ARBA00022840"/>
    </source>
</evidence>
<dbReference type="SUPFAM" id="SSF51246">
    <property type="entry name" value="Rudiment single hybrid motif"/>
    <property type="match status" value="1"/>
</dbReference>
<comment type="similarity">
    <text evidence="11 14">Belongs to the GARS family.</text>
</comment>
<dbReference type="HAMAP" id="MF_00138">
    <property type="entry name" value="GARS"/>
    <property type="match status" value="1"/>
</dbReference>
<proteinExistence type="inferred from homology"/>
<reference evidence="17 18" key="1">
    <citation type="submission" date="2017-11" db="EMBL/GenBank/DDBJ databases">
        <title>Animal gut microbial communities from fecal samples from Wisconsin, USA.</title>
        <authorList>
            <person name="Neumann A."/>
        </authorList>
    </citation>
    <scope>NUCLEOTIDE SEQUENCE [LARGE SCALE GENOMIC DNA]</scope>
    <source>
        <strain evidence="17 18">UWS3</strain>
    </source>
</reference>
<dbReference type="Pfam" id="PF02843">
    <property type="entry name" value="GARS_C"/>
    <property type="match status" value="1"/>
</dbReference>
<dbReference type="InterPro" id="IPR020559">
    <property type="entry name" value="PRibGlycinamide_synth_CS"/>
</dbReference>
<dbReference type="Gene3D" id="3.30.470.20">
    <property type="entry name" value="ATP-grasp fold, B domain"/>
    <property type="match status" value="1"/>
</dbReference>
<protein>
    <recommendedName>
        <fullName evidence="4 14">Phosphoribosylamine--glycine ligase</fullName>
        <ecNumber evidence="4 14">6.3.4.13</ecNumber>
    </recommendedName>
    <alternativeName>
        <fullName evidence="14">GARS</fullName>
    </alternativeName>
    <alternativeName>
        <fullName evidence="12 14">Glycinamide ribonucleotide synthetase</fullName>
    </alternativeName>
    <alternativeName>
        <fullName evidence="13 14">Phosphoribosylglycinamide synthetase</fullName>
    </alternativeName>
</protein>
<dbReference type="Gene3D" id="3.40.50.20">
    <property type="match status" value="1"/>
</dbReference>
<evidence type="ECO:0000259" key="16">
    <source>
        <dbReference type="PROSITE" id="PS50975"/>
    </source>
</evidence>
<dbReference type="PANTHER" id="PTHR43472:SF1">
    <property type="entry name" value="PHOSPHORIBOSYLAMINE--GLYCINE LIGASE, CHLOROPLASTIC"/>
    <property type="match status" value="1"/>
</dbReference>
<dbReference type="InterPro" id="IPR013815">
    <property type="entry name" value="ATP_grasp_subdomain_1"/>
</dbReference>
<dbReference type="AlphaFoldDB" id="A0A2M9A7X6"/>
<dbReference type="InterPro" id="IPR011761">
    <property type="entry name" value="ATP-grasp"/>
</dbReference>
<dbReference type="NCBIfam" id="TIGR00877">
    <property type="entry name" value="purD"/>
    <property type="match status" value="1"/>
</dbReference>
<dbReference type="PROSITE" id="PS50975">
    <property type="entry name" value="ATP_GRASP"/>
    <property type="match status" value="1"/>
</dbReference>
<dbReference type="FunFam" id="3.90.600.10:FF:000001">
    <property type="entry name" value="Trifunctional purine biosynthetic protein adenosine-3"/>
    <property type="match status" value="1"/>
</dbReference>
<keyword evidence="10" id="KW-0464">Manganese</keyword>
<keyword evidence="8 14" id="KW-0658">Purine biosynthesis</keyword>
<keyword evidence="6" id="KW-0479">Metal-binding</keyword>
<dbReference type="SMART" id="SM01210">
    <property type="entry name" value="GARS_C"/>
    <property type="match status" value="1"/>
</dbReference>
<dbReference type="InterPro" id="IPR020562">
    <property type="entry name" value="PRibGlycinamide_synth_N"/>
</dbReference>
<dbReference type="InterPro" id="IPR020560">
    <property type="entry name" value="PRibGlycinamide_synth_C-dom"/>
</dbReference>
<dbReference type="InterPro" id="IPR016185">
    <property type="entry name" value="PreATP-grasp_dom_sf"/>
</dbReference>
<dbReference type="PANTHER" id="PTHR43472">
    <property type="entry name" value="PHOSPHORIBOSYLAMINE--GLYCINE LIGASE"/>
    <property type="match status" value="1"/>
</dbReference>
<dbReference type="Pfam" id="PF01071">
    <property type="entry name" value="GARS_A"/>
    <property type="match status" value="1"/>
</dbReference>
<sequence>MNILVVGSGGREHAIALAVKKSPLCDTLVCAPGNPGMANLGKCVPVDVADPKAIADLAVAEKIDLAVIGPEIPLVAGVVDEFRRRGLRAFGPTAAAAALEGSKAFSKDIMKKYNVPTAAFETFTDLASAKKFLAEHPAPIVVKASGLAAGKGAIVCMTDKEANDAVEEMLGDKAVFGESGKTVVIEEFMDGEEASIFVVCDGKDYVILSSAQDHKRVFDDDKGPNTGGMGAYSPAPVVTDALLDEVKKTIIEPTLKGMAAEGKPYTGVLYVGIMVTAKGPKVVEYNCRLGDPECQIVLPLYDGDVLALFDAAEKGELAKLGVPKAPKGSSAIVVLASKGYPGSYEKGKVVTGIEEAEKNGAQVLHAGTKMVDGKLVTNGGRVFGVVGHGETLQAALDIAYEAAEKVQFEGKFYRKDIGKKGLARLAKMGK</sequence>
<evidence type="ECO:0000256" key="11">
    <source>
        <dbReference type="ARBA" id="ARBA00038345"/>
    </source>
</evidence>
<evidence type="ECO:0000256" key="8">
    <source>
        <dbReference type="ARBA" id="ARBA00022755"/>
    </source>
</evidence>
<dbReference type="Gene3D" id="3.30.1490.20">
    <property type="entry name" value="ATP-grasp fold, A domain"/>
    <property type="match status" value="1"/>
</dbReference>
<dbReference type="PROSITE" id="PS00184">
    <property type="entry name" value="GARS"/>
    <property type="match status" value="1"/>
</dbReference>
<dbReference type="SUPFAM" id="SSF56059">
    <property type="entry name" value="Glutathione synthetase ATP-binding domain-like"/>
    <property type="match status" value="1"/>
</dbReference>
<evidence type="ECO:0000256" key="3">
    <source>
        <dbReference type="ARBA" id="ARBA00005174"/>
    </source>
</evidence>
<comment type="pathway">
    <text evidence="3 14">Purine metabolism; IMP biosynthesis via de novo pathway; N(1)-(5-phospho-D-ribosyl)glycinamide from 5-phospho-alpha-D-ribose 1-diphosphate: step 2/2.</text>
</comment>
<gene>
    <name evidence="14" type="primary">purD</name>
    <name evidence="17" type="ORF">BGX16_1827</name>
</gene>
<comment type="cofactor">
    <cofactor evidence="2">
        <name>Mg(2+)</name>
        <dbReference type="ChEBI" id="CHEBI:18420"/>
    </cofactor>
</comment>
<comment type="cofactor">
    <cofactor evidence="1">
        <name>Mn(2+)</name>
        <dbReference type="ChEBI" id="CHEBI:29035"/>
    </cofactor>
</comment>
<comment type="catalytic activity">
    <reaction evidence="14">
        <text>5-phospho-beta-D-ribosylamine + glycine + ATP = N(1)-(5-phospho-beta-D-ribosyl)glycinamide + ADP + phosphate + H(+)</text>
        <dbReference type="Rhea" id="RHEA:17453"/>
        <dbReference type="ChEBI" id="CHEBI:15378"/>
        <dbReference type="ChEBI" id="CHEBI:30616"/>
        <dbReference type="ChEBI" id="CHEBI:43474"/>
        <dbReference type="ChEBI" id="CHEBI:57305"/>
        <dbReference type="ChEBI" id="CHEBI:58681"/>
        <dbReference type="ChEBI" id="CHEBI:143788"/>
        <dbReference type="ChEBI" id="CHEBI:456216"/>
        <dbReference type="EC" id="6.3.4.13"/>
    </reaction>
</comment>
<dbReference type="Pfam" id="PF02844">
    <property type="entry name" value="GARS_N"/>
    <property type="match status" value="1"/>
</dbReference>
<dbReference type="GO" id="GO:0005524">
    <property type="term" value="F:ATP binding"/>
    <property type="evidence" value="ECO:0007669"/>
    <property type="project" value="UniProtKB-UniRule"/>
</dbReference>
<dbReference type="EMBL" id="PGEX01000001">
    <property type="protein sequence ID" value="PJJ41825.1"/>
    <property type="molecule type" value="Genomic_DNA"/>
</dbReference>
<dbReference type="InterPro" id="IPR011054">
    <property type="entry name" value="Rudment_hybrid_motif"/>
</dbReference>
<evidence type="ECO:0000256" key="2">
    <source>
        <dbReference type="ARBA" id="ARBA00001946"/>
    </source>
</evidence>
<dbReference type="InterPro" id="IPR020561">
    <property type="entry name" value="PRibGlycinamid_synth_ATP-grasp"/>
</dbReference>
<evidence type="ECO:0000256" key="13">
    <source>
        <dbReference type="ARBA" id="ARBA00042864"/>
    </source>
</evidence>
<dbReference type="EC" id="6.3.4.13" evidence="4 14"/>
<evidence type="ECO:0000313" key="17">
    <source>
        <dbReference type="EMBL" id="PJJ41825.1"/>
    </source>
</evidence>
<name>A0A2M9A7X6_9BACT</name>
<evidence type="ECO:0000256" key="6">
    <source>
        <dbReference type="ARBA" id="ARBA00022723"/>
    </source>
</evidence>
<dbReference type="RefSeq" id="WP_100425748.1">
    <property type="nucleotide sequence ID" value="NZ_PGEX01000001.1"/>
</dbReference>
<evidence type="ECO:0000256" key="5">
    <source>
        <dbReference type="ARBA" id="ARBA00022598"/>
    </source>
</evidence>
<dbReference type="GO" id="GO:0009113">
    <property type="term" value="P:purine nucleobase biosynthetic process"/>
    <property type="evidence" value="ECO:0007669"/>
    <property type="project" value="InterPro"/>
</dbReference>
<evidence type="ECO:0000313" key="18">
    <source>
        <dbReference type="Proteomes" id="UP000231134"/>
    </source>
</evidence>
<evidence type="ECO:0000256" key="12">
    <source>
        <dbReference type="ARBA" id="ARBA00042242"/>
    </source>
</evidence>
<keyword evidence="9 15" id="KW-0067">ATP-binding</keyword>
<organism evidence="17 18">
    <name type="scientific">Hallerella succinigenes</name>
    <dbReference type="NCBI Taxonomy" id="1896222"/>
    <lineage>
        <taxon>Bacteria</taxon>
        <taxon>Pseudomonadati</taxon>
        <taxon>Fibrobacterota</taxon>
        <taxon>Fibrobacteria</taxon>
        <taxon>Fibrobacterales</taxon>
        <taxon>Fibrobacteraceae</taxon>
        <taxon>Hallerella</taxon>
    </lineage>
</organism>
<evidence type="ECO:0000256" key="10">
    <source>
        <dbReference type="ARBA" id="ARBA00023211"/>
    </source>
</evidence>
<dbReference type="FunFam" id="3.30.470.20:FF:000018">
    <property type="entry name" value="Trifunctional purine biosynthetic protein adenosine-3"/>
    <property type="match status" value="1"/>
</dbReference>
<dbReference type="OrthoDB" id="9807240at2"/>
<evidence type="ECO:0000256" key="1">
    <source>
        <dbReference type="ARBA" id="ARBA00001936"/>
    </source>
</evidence>
<dbReference type="GO" id="GO:0004637">
    <property type="term" value="F:phosphoribosylamine-glycine ligase activity"/>
    <property type="evidence" value="ECO:0007669"/>
    <property type="project" value="UniProtKB-UniRule"/>
</dbReference>
<feature type="domain" description="ATP-grasp" evidence="16">
    <location>
        <begin position="107"/>
        <end position="314"/>
    </location>
</feature>
<accession>A0A2M9A7X6</accession>
<evidence type="ECO:0000256" key="14">
    <source>
        <dbReference type="HAMAP-Rule" id="MF_00138"/>
    </source>
</evidence>
<dbReference type="Gene3D" id="3.90.600.10">
    <property type="entry name" value="Phosphoribosylglycinamide synthetase, C-terminal domain"/>
    <property type="match status" value="1"/>
</dbReference>
<keyword evidence="18" id="KW-1185">Reference proteome</keyword>
<dbReference type="GO" id="GO:0006189">
    <property type="term" value="P:'de novo' IMP biosynthetic process"/>
    <property type="evidence" value="ECO:0007669"/>
    <property type="project" value="UniProtKB-UniRule"/>
</dbReference>
<keyword evidence="5 14" id="KW-0436">Ligase</keyword>
<comment type="caution">
    <text evidence="17">The sequence shown here is derived from an EMBL/GenBank/DDBJ whole genome shotgun (WGS) entry which is preliminary data.</text>
</comment>
<evidence type="ECO:0000256" key="15">
    <source>
        <dbReference type="PROSITE-ProRule" id="PRU00409"/>
    </source>
</evidence>
<dbReference type="InterPro" id="IPR000115">
    <property type="entry name" value="PRibGlycinamide_synth"/>
</dbReference>